<dbReference type="RefSeq" id="WP_051894925.1">
    <property type="nucleotide sequence ID" value="NZ_FWXV01000010.1"/>
</dbReference>
<reference evidence="1 2" key="1">
    <citation type="submission" date="2017-04" db="EMBL/GenBank/DDBJ databases">
        <authorList>
            <person name="Afonso C.L."/>
            <person name="Miller P.J."/>
            <person name="Scott M.A."/>
            <person name="Spackman E."/>
            <person name="Goraichik I."/>
            <person name="Dimitrov K.M."/>
            <person name="Suarez D.L."/>
            <person name="Swayne D.E."/>
        </authorList>
    </citation>
    <scope>NUCLEOTIDE SEQUENCE [LARGE SCALE GENOMIC DNA]</scope>
    <source>
        <strain evidence="1 2">DSM 43828</strain>
    </source>
</reference>
<name>A0A1W2FR71_KIBAR</name>
<evidence type="ECO:0000313" key="1">
    <source>
        <dbReference type="EMBL" id="SMD24457.1"/>
    </source>
</evidence>
<dbReference type="EMBL" id="FWXV01000010">
    <property type="protein sequence ID" value="SMD24457.1"/>
    <property type="molecule type" value="Genomic_DNA"/>
</dbReference>
<evidence type="ECO:0008006" key="3">
    <source>
        <dbReference type="Google" id="ProtNLM"/>
    </source>
</evidence>
<organism evidence="1 2">
    <name type="scientific">Kibdelosporangium aridum</name>
    <dbReference type="NCBI Taxonomy" id="2030"/>
    <lineage>
        <taxon>Bacteria</taxon>
        <taxon>Bacillati</taxon>
        <taxon>Actinomycetota</taxon>
        <taxon>Actinomycetes</taxon>
        <taxon>Pseudonocardiales</taxon>
        <taxon>Pseudonocardiaceae</taxon>
        <taxon>Kibdelosporangium</taxon>
    </lineage>
</organism>
<keyword evidence="2" id="KW-1185">Reference proteome</keyword>
<dbReference type="OrthoDB" id="4144896at2"/>
<dbReference type="AlphaFoldDB" id="A0A1W2FR71"/>
<gene>
    <name evidence="1" type="ORF">SAMN05661093_08558</name>
</gene>
<evidence type="ECO:0000313" key="2">
    <source>
        <dbReference type="Proteomes" id="UP000192674"/>
    </source>
</evidence>
<sequence>MGKLRRRCEQRLRAFTIPQPFDLVTFCAHVSELRGRRLELRPISGLSASAPCGMWVSMAEVDVILYEPATSKLHSEHIILHELAHMLCDHRLSMDSSVLRKLLPSLSPEMVRRVLGRVDYATEQEQEAEMLASLIRGGGGRQQARDALSRMTEVFSPYT</sequence>
<dbReference type="Proteomes" id="UP000192674">
    <property type="component" value="Unassembled WGS sequence"/>
</dbReference>
<accession>A0A1W2FR71</accession>
<protein>
    <recommendedName>
        <fullName evidence="3">IrrE N-terminal-like domain-containing protein</fullName>
    </recommendedName>
</protein>
<proteinExistence type="predicted"/>